<sequence>MTFDFGYFLSLFALPAFWRACATVVELSALSWALGLVLGFLLATAKLSRSRWLSMPASVYVWFFRSVPLLVLIVFVYNLPQMFPAAGAALSHPFFSGLVALVLTETAYMAEIHRGGLLSVSKGQHEAGAALGIRAFGQQRLVVIPQAFRVALPALINEFVTCVKLTSLVSVISLTELLLVGQRLYAQNFLVMETLSAIAIYYVLIVTVFGWVLQYVERRLDLTRRRPQTLDETALAAARASLAPPPRAASAASPRGRGAPDALLLKDLHKSYGHHEVLKGIGLTVRAGEVVSIIGPSGSGKTSLIRTINGLETIDRGEIVLFGEAFIRAGERPGGARMRDGISHIGMVFQSFNLFPHRTIVDNVALAPRYHGHGSRDDTAARALTLLDKVGLLAHAYKYPHQLSGGQQQRVAIARALAMEPAIMLFDEPTSALDPELVGDVLNVIGSLAKEGMTMVIVTHEMDFALSISDRVVFMEHGVIQFDGSPDAVRRDPRAERVRRFAGLAEPDGSTPPPIPAPAAVNHA</sequence>
<dbReference type="Gene3D" id="3.40.50.300">
    <property type="entry name" value="P-loop containing nucleotide triphosphate hydrolases"/>
    <property type="match status" value="1"/>
</dbReference>
<dbReference type="SMART" id="SM00382">
    <property type="entry name" value="AAA"/>
    <property type="match status" value="1"/>
</dbReference>
<dbReference type="InterPro" id="IPR010065">
    <property type="entry name" value="AA_ABC_transptr_permease_3TM"/>
</dbReference>
<keyword evidence="7" id="KW-0997">Cell inner membrane</keyword>
<feature type="transmembrane region" description="Helical" evidence="13">
    <location>
        <begin position="83"/>
        <end position="104"/>
    </location>
</feature>
<evidence type="ECO:0000256" key="12">
    <source>
        <dbReference type="ARBA" id="ARBA00023136"/>
    </source>
</evidence>
<dbReference type="GO" id="GO:0005524">
    <property type="term" value="F:ATP binding"/>
    <property type="evidence" value="ECO:0007669"/>
    <property type="project" value="UniProtKB-KW"/>
</dbReference>
<evidence type="ECO:0000256" key="1">
    <source>
        <dbReference type="ARBA" id="ARBA00004202"/>
    </source>
</evidence>
<dbReference type="CDD" id="cd03262">
    <property type="entry name" value="ABC_HisP_GlnQ"/>
    <property type="match status" value="1"/>
</dbReference>
<evidence type="ECO:0000256" key="5">
    <source>
        <dbReference type="ARBA" id="ARBA00022448"/>
    </source>
</evidence>
<comment type="similarity">
    <text evidence="4">Belongs to the binding-protein-dependent transport system permease family. HisMQ subfamily.</text>
</comment>
<gene>
    <name evidence="17" type="ORF">SAMN05192542_106148</name>
</gene>
<dbReference type="SUPFAM" id="SSF52540">
    <property type="entry name" value="P-loop containing nucleoside triphosphate hydrolases"/>
    <property type="match status" value="1"/>
</dbReference>
<keyword evidence="5 13" id="KW-0813">Transport</keyword>
<dbReference type="PANTHER" id="PTHR43166">
    <property type="entry name" value="AMINO ACID IMPORT ATP-BINDING PROTEIN"/>
    <property type="match status" value="1"/>
</dbReference>
<dbReference type="CDD" id="cd06261">
    <property type="entry name" value="TM_PBP2"/>
    <property type="match status" value="1"/>
</dbReference>
<accession>A0A1H7NYP0</accession>
<protein>
    <submittedName>
        <fullName evidence="17">Polar amino acid transport system permease protein</fullName>
    </submittedName>
</protein>
<evidence type="ECO:0000259" key="15">
    <source>
        <dbReference type="PROSITE" id="PS50893"/>
    </source>
</evidence>
<keyword evidence="6" id="KW-1003">Cell membrane</keyword>
<name>A0A1H7NYP0_9BURK</name>
<dbReference type="InterPro" id="IPR017871">
    <property type="entry name" value="ABC_transporter-like_CS"/>
</dbReference>
<dbReference type="Gene3D" id="1.10.3720.10">
    <property type="entry name" value="MetI-like"/>
    <property type="match status" value="1"/>
</dbReference>
<evidence type="ECO:0000259" key="16">
    <source>
        <dbReference type="PROSITE" id="PS50928"/>
    </source>
</evidence>
<dbReference type="SUPFAM" id="SSF161098">
    <property type="entry name" value="MetI-like"/>
    <property type="match status" value="1"/>
</dbReference>
<dbReference type="STRING" id="416943.SAMN05445871_5280"/>
<keyword evidence="10" id="KW-0067">ATP-binding</keyword>
<evidence type="ECO:0000256" key="11">
    <source>
        <dbReference type="ARBA" id="ARBA00022989"/>
    </source>
</evidence>
<dbReference type="GO" id="GO:0016887">
    <property type="term" value="F:ATP hydrolysis activity"/>
    <property type="evidence" value="ECO:0007669"/>
    <property type="project" value="InterPro"/>
</dbReference>
<keyword evidence="18" id="KW-1185">Reference proteome</keyword>
<dbReference type="InterPro" id="IPR003439">
    <property type="entry name" value="ABC_transporter-like_ATP-bd"/>
</dbReference>
<dbReference type="RefSeq" id="WP_090550727.1">
    <property type="nucleotide sequence ID" value="NZ_FNSR01000002.1"/>
</dbReference>
<dbReference type="PROSITE" id="PS00211">
    <property type="entry name" value="ABC_TRANSPORTER_1"/>
    <property type="match status" value="1"/>
</dbReference>
<dbReference type="GO" id="GO:0043190">
    <property type="term" value="C:ATP-binding cassette (ABC) transporter complex"/>
    <property type="evidence" value="ECO:0007669"/>
    <property type="project" value="InterPro"/>
</dbReference>
<keyword evidence="11 13" id="KW-1133">Transmembrane helix</keyword>
<dbReference type="InterPro" id="IPR027417">
    <property type="entry name" value="P-loop_NTPase"/>
</dbReference>
<dbReference type="PANTHER" id="PTHR43166:SF9">
    <property type="entry name" value="GLUTAMATE_ASPARTATE IMPORT ATP-BINDING PROTEIN GLTL"/>
    <property type="match status" value="1"/>
</dbReference>
<dbReference type="EMBL" id="FOAJ01000006">
    <property type="protein sequence ID" value="SEL28672.1"/>
    <property type="molecule type" value="Genomic_DNA"/>
</dbReference>
<evidence type="ECO:0000256" key="2">
    <source>
        <dbReference type="ARBA" id="ARBA00004429"/>
    </source>
</evidence>
<evidence type="ECO:0000256" key="4">
    <source>
        <dbReference type="ARBA" id="ARBA00010072"/>
    </source>
</evidence>
<evidence type="ECO:0000256" key="13">
    <source>
        <dbReference type="RuleBase" id="RU363032"/>
    </source>
</evidence>
<proteinExistence type="inferred from homology"/>
<dbReference type="NCBIfam" id="TIGR01726">
    <property type="entry name" value="HEQRo_perm_3TM"/>
    <property type="match status" value="1"/>
</dbReference>
<dbReference type="InterPro" id="IPR035906">
    <property type="entry name" value="MetI-like_sf"/>
</dbReference>
<dbReference type="PROSITE" id="PS50893">
    <property type="entry name" value="ABC_TRANSPORTER_2"/>
    <property type="match status" value="1"/>
</dbReference>
<feature type="transmembrane region" description="Helical" evidence="13">
    <location>
        <begin position="59"/>
        <end position="77"/>
    </location>
</feature>
<evidence type="ECO:0000313" key="18">
    <source>
        <dbReference type="Proteomes" id="UP000199120"/>
    </source>
</evidence>
<evidence type="ECO:0000256" key="7">
    <source>
        <dbReference type="ARBA" id="ARBA00022519"/>
    </source>
</evidence>
<keyword evidence="12 13" id="KW-0472">Membrane</keyword>
<dbReference type="InterPro" id="IPR003593">
    <property type="entry name" value="AAA+_ATPase"/>
</dbReference>
<evidence type="ECO:0000313" key="17">
    <source>
        <dbReference type="EMBL" id="SEL28672.1"/>
    </source>
</evidence>
<feature type="region of interest" description="Disordered" evidence="14">
    <location>
        <begin position="503"/>
        <end position="524"/>
    </location>
</feature>
<keyword evidence="8 13" id="KW-0812">Transmembrane</keyword>
<feature type="domain" description="ABC transporter" evidence="15">
    <location>
        <begin position="263"/>
        <end position="502"/>
    </location>
</feature>
<dbReference type="Proteomes" id="UP000199120">
    <property type="component" value="Unassembled WGS sequence"/>
</dbReference>
<evidence type="ECO:0000256" key="8">
    <source>
        <dbReference type="ARBA" id="ARBA00022692"/>
    </source>
</evidence>
<dbReference type="PROSITE" id="PS50928">
    <property type="entry name" value="ABC_TM1"/>
    <property type="match status" value="1"/>
</dbReference>
<dbReference type="Pfam" id="PF00005">
    <property type="entry name" value="ABC_tran"/>
    <property type="match status" value="1"/>
</dbReference>
<dbReference type="Pfam" id="PF00528">
    <property type="entry name" value="BPD_transp_1"/>
    <property type="match status" value="1"/>
</dbReference>
<reference evidence="18" key="1">
    <citation type="submission" date="2016-10" db="EMBL/GenBank/DDBJ databases">
        <authorList>
            <person name="Varghese N."/>
            <person name="Submissions S."/>
        </authorList>
    </citation>
    <scope>NUCLEOTIDE SEQUENCE [LARGE SCALE GENOMIC DNA]</scope>
    <source>
        <strain evidence="18">LMG 26416</strain>
    </source>
</reference>
<dbReference type="InterPro" id="IPR050086">
    <property type="entry name" value="MetN_ABC_transporter-like"/>
</dbReference>
<evidence type="ECO:0000256" key="6">
    <source>
        <dbReference type="ARBA" id="ARBA00022475"/>
    </source>
</evidence>
<dbReference type="GO" id="GO:0022857">
    <property type="term" value="F:transmembrane transporter activity"/>
    <property type="evidence" value="ECO:0007669"/>
    <property type="project" value="InterPro"/>
</dbReference>
<evidence type="ECO:0000256" key="14">
    <source>
        <dbReference type="SAM" id="MobiDB-lite"/>
    </source>
</evidence>
<organism evidence="17 18">
    <name type="scientific">Paraburkholderia caballeronis</name>
    <dbReference type="NCBI Taxonomy" id="416943"/>
    <lineage>
        <taxon>Bacteria</taxon>
        <taxon>Pseudomonadati</taxon>
        <taxon>Pseudomonadota</taxon>
        <taxon>Betaproteobacteria</taxon>
        <taxon>Burkholderiales</taxon>
        <taxon>Burkholderiaceae</taxon>
        <taxon>Paraburkholderia</taxon>
    </lineage>
</organism>
<feature type="domain" description="ABC transmembrane type-1" evidence="16">
    <location>
        <begin position="21"/>
        <end position="213"/>
    </location>
</feature>
<keyword evidence="9" id="KW-0547">Nucleotide-binding</keyword>
<feature type="transmembrane region" description="Helical" evidence="13">
    <location>
        <begin position="29"/>
        <end position="47"/>
    </location>
</feature>
<dbReference type="AlphaFoldDB" id="A0A1H7NYP0"/>
<evidence type="ECO:0000256" key="10">
    <source>
        <dbReference type="ARBA" id="ARBA00022840"/>
    </source>
</evidence>
<comment type="similarity">
    <text evidence="3">Belongs to the ABC transporter superfamily.</text>
</comment>
<feature type="transmembrane region" description="Helical" evidence="13">
    <location>
        <begin position="194"/>
        <end position="216"/>
    </location>
</feature>
<dbReference type="OrthoDB" id="6049702at2"/>
<comment type="subcellular location">
    <subcellularLocation>
        <location evidence="2">Cell inner membrane</location>
        <topology evidence="2">Multi-pass membrane protein</topology>
    </subcellularLocation>
    <subcellularLocation>
        <location evidence="13">Cell membrane</location>
        <topology evidence="13">Multi-pass membrane protein</topology>
    </subcellularLocation>
    <subcellularLocation>
        <location evidence="1">Cell membrane</location>
        <topology evidence="1">Peripheral membrane protein</topology>
    </subcellularLocation>
</comment>
<evidence type="ECO:0000256" key="3">
    <source>
        <dbReference type="ARBA" id="ARBA00005417"/>
    </source>
</evidence>
<dbReference type="InterPro" id="IPR000515">
    <property type="entry name" value="MetI-like"/>
</dbReference>
<evidence type="ECO:0000256" key="9">
    <source>
        <dbReference type="ARBA" id="ARBA00022741"/>
    </source>
</evidence>